<evidence type="ECO:0000256" key="1">
    <source>
        <dbReference type="SAM" id="MobiDB-lite"/>
    </source>
</evidence>
<dbReference type="EMBL" id="JAGHQM010001440">
    <property type="protein sequence ID" value="KAH0555634.1"/>
    <property type="molecule type" value="Genomic_DNA"/>
</dbReference>
<evidence type="ECO:0000259" key="2">
    <source>
        <dbReference type="Pfam" id="PF25482"/>
    </source>
</evidence>
<dbReference type="InterPro" id="IPR057227">
    <property type="entry name" value="DUF7905"/>
</dbReference>
<evidence type="ECO:0000313" key="4">
    <source>
        <dbReference type="Proteomes" id="UP000750711"/>
    </source>
</evidence>
<feature type="region of interest" description="Disordered" evidence="1">
    <location>
        <begin position="67"/>
        <end position="86"/>
    </location>
</feature>
<accession>A0A9P8L7G8</accession>
<dbReference type="AlphaFoldDB" id="A0A9P8L7G8"/>
<sequence length="114" mass="12649">MRDFVKLVRVEVSHTETGQGVTCAHPKIRFLDTNTLGIQSFTQQSRFQYLLVDSDYVFEVTKYEHLSHESSSKAEGSTAATSGVPDVSWGASFYNSQWDTILRGQVDVGVGRTG</sequence>
<feature type="non-terminal residue" evidence="3">
    <location>
        <position position="114"/>
    </location>
</feature>
<name>A0A9P8L7G8_9PEZI</name>
<organism evidence="3 4">
    <name type="scientific">Trichoglossum hirsutum</name>
    <dbReference type="NCBI Taxonomy" id="265104"/>
    <lineage>
        <taxon>Eukaryota</taxon>
        <taxon>Fungi</taxon>
        <taxon>Dikarya</taxon>
        <taxon>Ascomycota</taxon>
        <taxon>Pezizomycotina</taxon>
        <taxon>Geoglossomycetes</taxon>
        <taxon>Geoglossales</taxon>
        <taxon>Geoglossaceae</taxon>
        <taxon>Trichoglossum</taxon>
    </lineage>
</organism>
<reference evidence="3" key="1">
    <citation type="submission" date="2021-03" db="EMBL/GenBank/DDBJ databases">
        <title>Comparative genomics and phylogenomic investigation of the class Geoglossomycetes provide insights into ecological specialization and systematics.</title>
        <authorList>
            <person name="Melie T."/>
            <person name="Pirro S."/>
            <person name="Miller A.N."/>
            <person name="Quandt A."/>
        </authorList>
    </citation>
    <scope>NUCLEOTIDE SEQUENCE</scope>
    <source>
        <strain evidence="3">CAQ_001_2017</strain>
    </source>
</reference>
<proteinExistence type="predicted"/>
<gene>
    <name evidence="3" type="ORF">GP486_006419</name>
</gene>
<feature type="domain" description="DUF7905" evidence="2">
    <location>
        <begin position="3"/>
        <end position="112"/>
    </location>
</feature>
<dbReference type="Proteomes" id="UP000750711">
    <property type="component" value="Unassembled WGS sequence"/>
</dbReference>
<keyword evidence="4" id="KW-1185">Reference proteome</keyword>
<protein>
    <recommendedName>
        <fullName evidence="2">DUF7905 domain-containing protein</fullName>
    </recommendedName>
</protein>
<evidence type="ECO:0000313" key="3">
    <source>
        <dbReference type="EMBL" id="KAH0555634.1"/>
    </source>
</evidence>
<dbReference type="Pfam" id="PF25482">
    <property type="entry name" value="DUF7905"/>
    <property type="match status" value="1"/>
</dbReference>
<comment type="caution">
    <text evidence="3">The sequence shown here is derived from an EMBL/GenBank/DDBJ whole genome shotgun (WGS) entry which is preliminary data.</text>
</comment>